<reference evidence="2" key="1">
    <citation type="submission" date="2020-02" db="EMBL/GenBank/DDBJ databases">
        <authorList>
            <person name="Meier V. D."/>
        </authorList>
    </citation>
    <scope>NUCLEOTIDE SEQUENCE</scope>
    <source>
        <strain evidence="2">AVDCRST_MAG64</strain>
    </source>
</reference>
<accession>A0A6J4P174</accession>
<evidence type="ECO:0000256" key="1">
    <source>
        <dbReference type="SAM" id="MobiDB-lite"/>
    </source>
</evidence>
<proteinExistence type="predicted"/>
<dbReference type="AlphaFoldDB" id="A0A6J4P174"/>
<evidence type="ECO:0000313" key="2">
    <source>
        <dbReference type="EMBL" id="CAA9397450.1"/>
    </source>
</evidence>
<sequence length="45" mass="4621">WPAAAGRLRSVRGTRGKWVPQPGRPTSARRCDAIVAGSTSGAGDS</sequence>
<feature type="non-terminal residue" evidence="2">
    <location>
        <position position="45"/>
    </location>
</feature>
<organism evidence="2">
    <name type="scientific">uncultured Phycisphaerae bacterium</name>
    <dbReference type="NCBI Taxonomy" id="904963"/>
    <lineage>
        <taxon>Bacteria</taxon>
        <taxon>Pseudomonadati</taxon>
        <taxon>Planctomycetota</taxon>
        <taxon>Phycisphaerae</taxon>
        <taxon>environmental samples</taxon>
    </lineage>
</organism>
<dbReference type="EMBL" id="CADCUQ010000344">
    <property type="protein sequence ID" value="CAA9397450.1"/>
    <property type="molecule type" value="Genomic_DNA"/>
</dbReference>
<name>A0A6J4P174_9BACT</name>
<feature type="non-terminal residue" evidence="2">
    <location>
        <position position="1"/>
    </location>
</feature>
<gene>
    <name evidence="2" type="ORF">AVDCRST_MAG64-1496</name>
</gene>
<protein>
    <submittedName>
        <fullName evidence="2">Uncharacterized protein</fullName>
    </submittedName>
</protein>
<feature type="region of interest" description="Disordered" evidence="1">
    <location>
        <begin position="1"/>
        <end position="45"/>
    </location>
</feature>